<evidence type="ECO:0000256" key="1">
    <source>
        <dbReference type="SAM" id="Phobius"/>
    </source>
</evidence>
<keyword evidence="1" id="KW-1133">Transmembrane helix</keyword>
<reference evidence="2 3" key="1">
    <citation type="submission" date="2019-08" db="EMBL/GenBank/DDBJ databases">
        <authorList>
            <person name="Vazquez-Campos X."/>
        </authorList>
    </citation>
    <scope>NUCLEOTIDE SEQUENCE [LARGE SCALE GENOMIC DNA]</scope>
    <source>
        <strain evidence="2">LFW-283_2</strain>
    </source>
</reference>
<keyword evidence="1" id="KW-0812">Transmembrane</keyword>
<evidence type="ECO:0000313" key="3">
    <source>
        <dbReference type="Proteomes" id="UP000789941"/>
    </source>
</evidence>
<protein>
    <submittedName>
        <fullName evidence="2">Uncharacterized protein</fullName>
    </submittedName>
</protein>
<gene>
    <name evidence="2" type="ORF">LFW2832_01070</name>
</gene>
<evidence type="ECO:0000313" key="2">
    <source>
        <dbReference type="EMBL" id="VVC04606.1"/>
    </source>
</evidence>
<comment type="caution">
    <text evidence="2">The sequence shown here is derived from an EMBL/GenBank/DDBJ whole genome shotgun (WGS) entry which is preliminary data.</text>
</comment>
<dbReference type="AlphaFoldDB" id="A0A5E4LXK9"/>
<organism evidence="2 3">
    <name type="scientific">Candidatus Bilamarchaeum dharawalense</name>
    <dbReference type="NCBI Taxonomy" id="2885759"/>
    <lineage>
        <taxon>Archaea</taxon>
        <taxon>Candidatus Micrarchaeota</taxon>
        <taxon>Candidatus Micrarchaeia</taxon>
        <taxon>Candidatus Anstonellales</taxon>
        <taxon>Candidatus Bilamarchaeaceae</taxon>
        <taxon>Candidatus Bilamarchaeum</taxon>
    </lineage>
</organism>
<feature type="transmembrane region" description="Helical" evidence="1">
    <location>
        <begin position="71"/>
        <end position="92"/>
    </location>
</feature>
<keyword evidence="1" id="KW-0472">Membrane</keyword>
<dbReference type="EMBL" id="CABMJJ010000009">
    <property type="protein sequence ID" value="VVC04606.1"/>
    <property type="molecule type" value="Genomic_DNA"/>
</dbReference>
<dbReference type="Proteomes" id="UP000789941">
    <property type="component" value="Unassembled WGS sequence"/>
</dbReference>
<sequence length="857" mass="96582">MPEMSAKIKKKAYRFEIKKKYQYVSRYKTIDRPPIEKIKDMVRKLLTPKKEEKKEKAPVFSDAPPPGGFNFVVFGAFLLIALIVLGVAWIYITTQIIGPGGWINQAELEKPAIDNSIMSGEVLTTGQKNAPQNIAAIRVEYKTTNLKNYTVDVTTYKEKISTEVFVLNSERFEAESYPDFLRTLRTNLGKRKIMLNEISIRQLETLPQGAIVIVPSGVIPKEMLGFDSLITMDKLSSRGIVVIYMGQPFTKMLNGTLVTQTPSSVVKALPVTFDESNAITTGPEMHVYQPLYTANSFGKWTPSILYGSISIIKKENGAFIFFPQTLDGGWRGNYTSAADDVAKIIFDTSWAEKTSGTRNYLFENSTGYNGTRYFFSEPYTQDNTTVKIEFTGYSETSEYPIKEMLFARVNSQDTNDLYIESGGKVISTNITDQPARMNALLHESQPAQPSMSLIIEDINGNEVQNLPQGNVNVQADRSFDIRIYLDKGEYIVRLIDEDGKEYARTYMRVITPEITHIGNDRQKQSIYIFSVTMDGAPTKLPQISVKVDGGKFGEYTFSSESTLYVDVGRYTGNEILPLGEDHIFEFTSGKLVKKVAIPHPRKQSILESPVVWLVLLFTGGMLGIGTLFARQDAIYYSIDIPDFPAVAKTKVSLPADVVLGVLDKINENYRWQNTPLTPSEIKSGFKNVLTQGKPIYITDYNVEFLLQELEKRDLVKESIGYYGRTDWEAKSKHSIEYLALMRCLRDICVNNAIPFTPMGESKEADTVLTLMGQQMFIHFYEKGTKVETLLGRSLQTIRSGITIVLFKNLSDKKHFQNLMSSSPSVVPLIIKMEIDSSSLILQTTEEIEKMLVEFKSM</sequence>
<proteinExistence type="predicted"/>
<accession>A0A5E4LXK9</accession>
<name>A0A5E4LXK9_9ARCH</name>